<accession>A0ABW9V5H0</accession>
<dbReference type="InterPro" id="IPR056919">
    <property type="entry name" value="Phage_TAC_18"/>
</dbReference>
<evidence type="ECO:0000313" key="2">
    <source>
        <dbReference type="Proteomes" id="UP000449678"/>
    </source>
</evidence>
<sequence>MVEYARASLKLSTKQDDGHTLEWHLNVIYEQSGEMPPELDVPPIPHELVHVWEYFCQLSAKRTNGGMAANPISDEQIIAWERRHGFRLTPFEGECIDALDEVFLSNQ</sequence>
<gene>
    <name evidence="1" type="ORF">GTP38_11395</name>
</gene>
<proteinExistence type="predicted"/>
<evidence type="ECO:0000313" key="1">
    <source>
        <dbReference type="EMBL" id="MYM34941.1"/>
    </source>
</evidence>
<keyword evidence="2" id="KW-1185">Reference proteome</keyword>
<dbReference type="RefSeq" id="WP_160990319.1">
    <property type="nucleotide sequence ID" value="NZ_WWCO01000006.1"/>
</dbReference>
<reference evidence="1 2" key="1">
    <citation type="submission" date="2019-12" db="EMBL/GenBank/DDBJ databases">
        <title>Novel species isolated from a subtropical stream in China.</title>
        <authorList>
            <person name="Lu H."/>
        </authorList>
    </citation>
    <scope>NUCLEOTIDE SEQUENCE [LARGE SCALE GENOMIC DNA]</scope>
    <source>
        <strain evidence="1 2">FT94W</strain>
    </source>
</reference>
<protein>
    <submittedName>
        <fullName evidence="1">Uncharacterized protein</fullName>
    </submittedName>
</protein>
<dbReference type="Pfam" id="PF23812">
    <property type="entry name" value="Phage_TAC_18"/>
    <property type="match status" value="1"/>
</dbReference>
<organism evidence="1 2">
    <name type="scientific">Duganella lactea</name>
    <dbReference type="NCBI Taxonomy" id="2692173"/>
    <lineage>
        <taxon>Bacteria</taxon>
        <taxon>Pseudomonadati</taxon>
        <taxon>Pseudomonadota</taxon>
        <taxon>Betaproteobacteria</taxon>
        <taxon>Burkholderiales</taxon>
        <taxon>Oxalobacteraceae</taxon>
        <taxon>Telluria group</taxon>
        <taxon>Duganella</taxon>
    </lineage>
</organism>
<comment type="caution">
    <text evidence="1">The sequence shown here is derived from an EMBL/GenBank/DDBJ whole genome shotgun (WGS) entry which is preliminary data.</text>
</comment>
<name>A0ABW9V5H0_9BURK</name>
<dbReference type="EMBL" id="WWCO01000006">
    <property type="protein sequence ID" value="MYM34941.1"/>
    <property type="molecule type" value="Genomic_DNA"/>
</dbReference>
<dbReference type="Proteomes" id="UP000449678">
    <property type="component" value="Unassembled WGS sequence"/>
</dbReference>